<dbReference type="PRINTS" id="PR00344">
    <property type="entry name" value="BCTRLSENSOR"/>
</dbReference>
<dbReference type="PANTHER" id="PTHR43711:SF1">
    <property type="entry name" value="HISTIDINE KINASE 1"/>
    <property type="match status" value="1"/>
</dbReference>
<dbReference type="SUPFAM" id="SSF47384">
    <property type="entry name" value="Homodimeric domain of signal transducing histidine kinase"/>
    <property type="match status" value="1"/>
</dbReference>
<name>A0ABW2YRX3_9SPHI</name>
<dbReference type="SMART" id="SM00388">
    <property type="entry name" value="HisKA"/>
    <property type="match status" value="1"/>
</dbReference>
<feature type="domain" description="Histidine kinase" evidence="7">
    <location>
        <begin position="182"/>
        <end position="396"/>
    </location>
</feature>
<dbReference type="Proteomes" id="UP001596958">
    <property type="component" value="Unassembled WGS sequence"/>
</dbReference>
<dbReference type="CDD" id="cd00082">
    <property type="entry name" value="HisKA"/>
    <property type="match status" value="1"/>
</dbReference>
<dbReference type="InterPro" id="IPR050736">
    <property type="entry name" value="Sensor_HK_Regulatory"/>
</dbReference>
<dbReference type="InterPro" id="IPR003661">
    <property type="entry name" value="HisK_dim/P_dom"/>
</dbReference>
<dbReference type="RefSeq" id="WP_377096365.1">
    <property type="nucleotide sequence ID" value="NZ_JBHTHU010000001.1"/>
</dbReference>
<evidence type="ECO:0000256" key="5">
    <source>
        <dbReference type="ARBA" id="ARBA00022777"/>
    </source>
</evidence>
<dbReference type="SUPFAM" id="SSF55874">
    <property type="entry name" value="ATPase domain of HSP90 chaperone/DNA topoisomerase II/histidine kinase"/>
    <property type="match status" value="1"/>
</dbReference>
<organism evidence="8 9">
    <name type="scientific">Mucilaginibacter calamicampi</name>
    <dbReference type="NCBI Taxonomy" id="1302352"/>
    <lineage>
        <taxon>Bacteria</taxon>
        <taxon>Pseudomonadati</taxon>
        <taxon>Bacteroidota</taxon>
        <taxon>Sphingobacteriia</taxon>
        <taxon>Sphingobacteriales</taxon>
        <taxon>Sphingobacteriaceae</taxon>
        <taxon>Mucilaginibacter</taxon>
    </lineage>
</organism>
<dbReference type="InterPro" id="IPR005467">
    <property type="entry name" value="His_kinase_dom"/>
</dbReference>
<keyword evidence="6" id="KW-0902">Two-component regulatory system</keyword>
<dbReference type="SMART" id="SM00387">
    <property type="entry name" value="HATPase_c"/>
    <property type="match status" value="1"/>
</dbReference>
<evidence type="ECO:0000256" key="1">
    <source>
        <dbReference type="ARBA" id="ARBA00000085"/>
    </source>
</evidence>
<dbReference type="Pfam" id="PF02518">
    <property type="entry name" value="HATPase_c"/>
    <property type="match status" value="1"/>
</dbReference>
<evidence type="ECO:0000313" key="8">
    <source>
        <dbReference type="EMBL" id="MFD0748710.1"/>
    </source>
</evidence>
<reference evidence="9" key="1">
    <citation type="journal article" date="2019" name="Int. J. Syst. Evol. Microbiol.">
        <title>The Global Catalogue of Microorganisms (GCM) 10K type strain sequencing project: providing services to taxonomists for standard genome sequencing and annotation.</title>
        <authorList>
            <consortium name="The Broad Institute Genomics Platform"/>
            <consortium name="The Broad Institute Genome Sequencing Center for Infectious Disease"/>
            <person name="Wu L."/>
            <person name="Ma J."/>
        </authorList>
    </citation>
    <scope>NUCLEOTIDE SEQUENCE [LARGE SCALE GENOMIC DNA]</scope>
    <source>
        <strain evidence="9">CCUG 63418</strain>
    </source>
</reference>
<keyword evidence="3" id="KW-0597">Phosphoprotein</keyword>
<dbReference type="InterPro" id="IPR004358">
    <property type="entry name" value="Sig_transdc_His_kin-like_C"/>
</dbReference>
<evidence type="ECO:0000259" key="7">
    <source>
        <dbReference type="PROSITE" id="PS50109"/>
    </source>
</evidence>
<keyword evidence="5 8" id="KW-0418">Kinase</keyword>
<proteinExistence type="predicted"/>
<dbReference type="PROSITE" id="PS50109">
    <property type="entry name" value="HIS_KIN"/>
    <property type="match status" value="1"/>
</dbReference>
<gene>
    <name evidence="8" type="ORF">ACFQZS_01060</name>
</gene>
<sequence length="397" mass="44160">MTGIVAISLENEMDLILAYKKSIKTGELLGLSISTQTSFATAVSEVCREVIDKTFDGHAVIGVIAEGDRFFLAADITFKEDDNLKKVKEGFEYARKLVPTFDVETNDKEVKVTLKIAIPRTAKVTRAKVSSVKRHFEEAEPISAYEEIKQRNDELFKLNEQQEIALLAAKYLNEQKDEFLSVASHELKTPLTILRSFAQLAIKTEGGNNQQLQVYLKKIEAQSTKMNTLIQQLLDISKIEVGRAEYQMEEVGLNEFLTNCIELMSLVLPSNQISIAFDNNVNVALDRLRIEQVLNNIIGNAAKYSTSGSAIALKTRIDGNKVSVIIEDQGIGMSDETLNQVFNKFYRSEQVIKKYNGLGMGLYIASRIIADHKGEITVLSAEGKGSTFCFTLPVVAN</sequence>
<dbReference type="Pfam" id="PF00512">
    <property type="entry name" value="HisKA"/>
    <property type="match status" value="1"/>
</dbReference>
<evidence type="ECO:0000256" key="2">
    <source>
        <dbReference type="ARBA" id="ARBA00012438"/>
    </source>
</evidence>
<evidence type="ECO:0000256" key="4">
    <source>
        <dbReference type="ARBA" id="ARBA00022679"/>
    </source>
</evidence>
<dbReference type="InterPro" id="IPR003594">
    <property type="entry name" value="HATPase_dom"/>
</dbReference>
<comment type="caution">
    <text evidence="8">The sequence shown here is derived from an EMBL/GenBank/DDBJ whole genome shotgun (WGS) entry which is preliminary data.</text>
</comment>
<dbReference type="EMBL" id="JBHTHU010000001">
    <property type="protein sequence ID" value="MFD0748710.1"/>
    <property type="molecule type" value="Genomic_DNA"/>
</dbReference>
<dbReference type="Gene3D" id="3.30.565.10">
    <property type="entry name" value="Histidine kinase-like ATPase, C-terminal domain"/>
    <property type="match status" value="1"/>
</dbReference>
<keyword evidence="9" id="KW-1185">Reference proteome</keyword>
<accession>A0ABW2YRX3</accession>
<protein>
    <recommendedName>
        <fullName evidence="2">histidine kinase</fullName>
        <ecNumber evidence="2">2.7.13.3</ecNumber>
    </recommendedName>
</protein>
<dbReference type="Gene3D" id="1.10.287.130">
    <property type="match status" value="1"/>
</dbReference>
<dbReference type="PANTHER" id="PTHR43711">
    <property type="entry name" value="TWO-COMPONENT HISTIDINE KINASE"/>
    <property type="match status" value="1"/>
</dbReference>
<dbReference type="GO" id="GO:0016301">
    <property type="term" value="F:kinase activity"/>
    <property type="evidence" value="ECO:0007669"/>
    <property type="project" value="UniProtKB-KW"/>
</dbReference>
<evidence type="ECO:0000256" key="6">
    <source>
        <dbReference type="ARBA" id="ARBA00023012"/>
    </source>
</evidence>
<dbReference type="InterPro" id="IPR036097">
    <property type="entry name" value="HisK_dim/P_sf"/>
</dbReference>
<evidence type="ECO:0000313" key="9">
    <source>
        <dbReference type="Proteomes" id="UP001596958"/>
    </source>
</evidence>
<evidence type="ECO:0000256" key="3">
    <source>
        <dbReference type="ARBA" id="ARBA00022553"/>
    </source>
</evidence>
<keyword evidence="4" id="KW-0808">Transferase</keyword>
<dbReference type="InterPro" id="IPR036890">
    <property type="entry name" value="HATPase_C_sf"/>
</dbReference>
<comment type="catalytic activity">
    <reaction evidence="1">
        <text>ATP + protein L-histidine = ADP + protein N-phospho-L-histidine.</text>
        <dbReference type="EC" id="2.7.13.3"/>
    </reaction>
</comment>
<dbReference type="EC" id="2.7.13.3" evidence="2"/>